<feature type="region of interest" description="Disordered" evidence="1">
    <location>
        <begin position="1"/>
        <end position="48"/>
    </location>
</feature>
<proteinExistence type="predicted"/>
<dbReference type="RefSeq" id="XP_020438222.1">
    <property type="nucleotide sequence ID" value="XM_020571699.1"/>
</dbReference>
<accession>D3AX48</accession>
<evidence type="ECO:0000313" key="2">
    <source>
        <dbReference type="EMBL" id="EFA86117.1"/>
    </source>
</evidence>
<dbReference type="SUPFAM" id="SSF48403">
    <property type="entry name" value="Ankyrin repeat"/>
    <property type="match status" value="1"/>
</dbReference>
<evidence type="ECO:0000256" key="1">
    <source>
        <dbReference type="SAM" id="MobiDB-lite"/>
    </source>
</evidence>
<feature type="compositionally biased region" description="Basic and acidic residues" evidence="1">
    <location>
        <begin position="20"/>
        <end position="44"/>
    </location>
</feature>
<dbReference type="EMBL" id="ADBJ01000003">
    <property type="protein sequence ID" value="EFA86117.1"/>
    <property type="molecule type" value="Genomic_DNA"/>
</dbReference>
<gene>
    <name evidence="2" type="ORF">PPL_00677</name>
</gene>
<reference evidence="2 3" key="1">
    <citation type="journal article" date="2011" name="Genome Res.">
        <title>Phylogeny-wide analysis of social amoeba genomes highlights ancient origins for complex intercellular communication.</title>
        <authorList>
            <person name="Heidel A.J."/>
            <person name="Lawal H.M."/>
            <person name="Felder M."/>
            <person name="Schilde C."/>
            <person name="Helps N.R."/>
            <person name="Tunggal B."/>
            <person name="Rivero F."/>
            <person name="John U."/>
            <person name="Schleicher M."/>
            <person name="Eichinger L."/>
            <person name="Platzer M."/>
            <person name="Noegel A.A."/>
            <person name="Schaap P."/>
            <person name="Gloeckner G."/>
        </authorList>
    </citation>
    <scope>NUCLEOTIDE SEQUENCE [LARGE SCALE GENOMIC DNA]</scope>
    <source>
        <strain evidence="3">ATCC 26659 / Pp 5 / PN500</strain>
    </source>
</reference>
<evidence type="ECO:0008006" key="4">
    <source>
        <dbReference type="Google" id="ProtNLM"/>
    </source>
</evidence>
<dbReference type="PANTHER" id="PTHR31550">
    <property type="entry name" value="ANKYRIN REPEAT PROTEIN-RELATED-RELATED"/>
    <property type="match status" value="1"/>
</dbReference>
<sequence length="680" mass="78645">MEGKDLKRKSTTDRPISFLMKDDNQTDKDQAVKKQKSNHHENKNVDNIVCEGTITTTEETSETTTTIKNESSREQIVIRSVFRQRYLLRLIMEKVKELSNIRGLTPVFFFTKKLISPHTPSVVLPEDYKLSGITNIPNRASPVFDIPPNPKRYMDIDDISWMCRNKYTALLRYKLERNEPLRLTDIRSTYKTIGTDKQLFKQLYERHPNSFAGSLPNLIQQDITRDMLEFIMNDLMPSSNNIIQILHNFIKSNNLEFVELMLTFQTPTPNSYQELPLVQSSIKSGLAMVKLLTPRFRPLYIAYSNNDEIFMNLLETRDLELIDYFQSNFGLVFKQNIYDNYNFNGVSKVVSKETNNQESIERNEHTITKIVEILNSKTSGVEITRRLAELERSKYGNGGVPITESDAINMREYMIRYYPLVMLGEEPFFPESDQQLPIVQYIVEEKKDTIGANALTSLFYAISNGLKQITNYLINNVDISNLIMNNVPYHSGSVKTKCISSAIQTKQFDIVDLLFSKWRTMLEERQVLNIIRKAGSFAALQLFFKHFSRAALGTRFHCTNIGYMLDNLQAEEFEIECDNIDNNLDFTVCGQVGLPAIIIAYLKFKKDRFNTNNLEAALYAAAKHNQLNFLLEVHKLMPDYRFKMTTNMRGTQGINKSTVEYFNETFKLQTAKPTTKKKKK</sequence>
<dbReference type="AlphaFoldDB" id="D3AX48"/>
<name>D3AX48_HETP5</name>
<dbReference type="InParanoid" id="D3AX48"/>
<protein>
    <recommendedName>
        <fullName evidence="4">Ankyrin repeat-containing protein</fullName>
    </recommendedName>
</protein>
<dbReference type="InterPro" id="IPR036770">
    <property type="entry name" value="Ankyrin_rpt-contain_sf"/>
</dbReference>
<evidence type="ECO:0000313" key="3">
    <source>
        <dbReference type="Proteomes" id="UP000001396"/>
    </source>
</evidence>
<dbReference type="PANTHER" id="PTHR31550:SF11">
    <property type="entry name" value="ANKYRIN REPEAT-CONTAINING PROTEIN-RELATED"/>
    <property type="match status" value="1"/>
</dbReference>
<keyword evidence="3" id="KW-1185">Reference proteome</keyword>
<organism evidence="2 3">
    <name type="scientific">Heterostelium pallidum (strain ATCC 26659 / Pp 5 / PN500)</name>
    <name type="common">Cellular slime mold</name>
    <name type="synonym">Polysphondylium pallidum</name>
    <dbReference type="NCBI Taxonomy" id="670386"/>
    <lineage>
        <taxon>Eukaryota</taxon>
        <taxon>Amoebozoa</taxon>
        <taxon>Evosea</taxon>
        <taxon>Eumycetozoa</taxon>
        <taxon>Dictyostelia</taxon>
        <taxon>Acytosteliales</taxon>
        <taxon>Acytosteliaceae</taxon>
        <taxon>Heterostelium</taxon>
    </lineage>
</organism>
<comment type="caution">
    <text evidence="2">The sequence shown here is derived from an EMBL/GenBank/DDBJ whole genome shotgun (WGS) entry which is preliminary data.</text>
</comment>
<dbReference type="GeneID" id="31356208"/>
<dbReference type="Proteomes" id="UP000001396">
    <property type="component" value="Unassembled WGS sequence"/>
</dbReference>
<feature type="compositionally biased region" description="Basic and acidic residues" evidence="1">
    <location>
        <begin position="1"/>
        <end position="12"/>
    </location>
</feature>